<feature type="region of interest" description="Disordered" evidence="1">
    <location>
        <begin position="1"/>
        <end position="34"/>
    </location>
</feature>
<organism evidence="2">
    <name type="scientific">Schistocephalus solidus</name>
    <name type="common">Tapeworm</name>
    <dbReference type="NCBI Taxonomy" id="70667"/>
    <lineage>
        <taxon>Eukaryota</taxon>
        <taxon>Metazoa</taxon>
        <taxon>Spiralia</taxon>
        <taxon>Lophotrochozoa</taxon>
        <taxon>Platyhelminthes</taxon>
        <taxon>Cestoda</taxon>
        <taxon>Eucestoda</taxon>
        <taxon>Diphyllobothriidea</taxon>
        <taxon>Diphyllobothriidae</taxon>
        <taxon>Schistocephalus</taxon>
    </lineage>
</organism>
<feature type="region of interest" description="Disordered" evidence="1">
    <location>
        <begin position="59"/>
        <end position="119"/>
    </location>
</feature>
<protein>
    <submittedName>
        <fullName evidence="2">YuzL-like protein</fullName>
    </submittedName>
</protein>
<name>A0A0X3PNF2_SCHSO</name>
<proteinExistence type="predicted"/>
<dbReference type="AlphaFoldDB" id="A0A0X3PNF2"/>
<feature type="compositionally biased region" description="Basic residues" evidence="1">
    <location>
        <begin position="59"/>
        <end position="74"/>
    </location>
</feature>
<feature type="non-terminal residue" evidence="2">
    <location>
        <position position="1"/>
    </location>
</feature>
<evidence type="ECO:0000313" key="2">
    <source>
        <dbReference type="EMBL" id="JAP53453.1"/>
    </source>
</evidence>
<evidence type="ECO:0000256" key="1">
    <source>
        <dbReference type="SAM" id="MobiDB-lite"/>
    </source>
</evidence>
<sequence length="140" mass="14759">RGILGSFFKYKGGGGETGNRFPPPPPPGKVKNTVTTTASTQGWLLTSHEGERMWIKTHRATSGKHPSVSKRRHSVSPTAVAAPSVQGKRGPTHQLGGAVGGESGRKKGDLRGRTKTADLPTRAQLSHTEVGLKLTACDAK</sequence>
<gene>
    <name evidence="2" type="ORF">TR88056</name>
</gene>
<accession>A0A0X3PNF2</accession>
<reference evidence="2" key="1">
    <citation type="submission" date="2016-01" db="EMBL/GenBank/DDBJ databases">
        <title>Reference transcriptome for the parasite Schistocephalus solidus: insights into the molecular evolution of parasitism.</title>
        <authorList>
            <person name="Hebert F.O."/>
            <person name="Grambauer S."/>
            <person name="Barber I."/>
            <person name="Landry C.R."/>
            <person name="Aubin-Horth N."/>
        </authorList>
    </citation>
    <scope>NUCLEOTIDE SEQUENCE</scope>
</reference>
<dbReference type="EMBL" id="GEEE01009772">
    <property type="protein sequence ID" value="JAP53453.1"/>
    <property type="molecule type" value="Transcribed_RNA"/>
</dbReference>
<feature type="compositionally biased region" description="Basic and acidic residues" evidence="1">
    <location>
        <begin position="103"/>
        <end position="116"/>
    </location>
</feature>